<organism evidence="2 3">
    <name type="scientific">Prosthecobacter fusiformis</name>
    <dbReference type="NCBI Taxonomy" id="48464"/>
    <lineage>
        <taxon>Bacteria</taxon>
        <taxon>Pseudomonadati</taxon>
        <taxon>Verrucomicrobiota</taxon>
        <taxon>Verrucomicrobiia</taxon>
        <taxon>Verrucomicrobiales</taxon>
        <taxon>Verrucomicrobiaceae</taxon>
        <taxon>Prosthecobacter</taxon>
    </lineage>
</organism>
<dbReference type="EMBL" id="SOCA01000001">
    <property type="protein sequence ID" value="TDU81886.1"/>
    <property type="molecule type" value="Genomic_DNA"/>
</dbReference>
<evidence type="ECO:0000256" key="1">
    <source>
        <dbReference type="SAM" id="Phobius"/>
    </source>
</evidence>
<proteinExistence type="predicted"/>
<keyword evidence="1" id="KW-0472">Membrane</keyword>
<keyword evidence="1" id="KW-1133">Transmembrane helix</keyword>
<evidence type="ECO:0000313" key="3">
    <source>
        <dbReference type="Proteomes" id="UP000295662"/>
    </source>
</evidence>
<sequence>MFWFFLMAQMLAGTALAIGILGYRYIAEMSWVDSLLNASMILGGMGPMGELKSDAAKIFASAYALFSGLVFISVMGIVLAPAAHRALHLFHLDEDDTKKP</sequence>
<dbReference type="Proteomes" id="UP000295662">
    <property type="component" value="Unassembled WGS sequence"/>
</dbReference>
<dbReference type="AlphaFoldDB" id="A0A4R7STP7"/>
<evidence type="ECO:0000313" key="2">
    <source>
        <dbReference type="EMBL" id="TDU81886.1"/>
    </source>
</evidence>
<gene>
    <name evidence="2" type="ORF">EI77_01198</name>
</gene>
<keyword evidence="1" id="KW-0812">Transmembrane</keyword>
<evidence type="ECO:0008006" key="4">
    <source>
        <dbReference type="Google" id="ProtNLM"/>
    </source>
</evidence>
<keyword evidence="3" id="KW-1185">Reference proteome</keyword>
<feature type="transmembrane region" description="Helical" evidence="1">
    <location>
        <begin position="58"/>
        <end position="80"/>
    </location>
</feature>
<accession>A0A4R7STP7</accession>
<comment type="caution">
    <text evidence="2">The sequence shown here is derived from an EMBL/GenBank/DDBJ whole genome shotgun (WGS) entry which is preliminary data.</text>
</comment>
<reference evidence="2 3" key="1">
    <citation type="submission" date="2019-03" db="EMBL/GenBank/DDBJ databases">
        <title>Genomic Encyclopedia of Archaeal and Bacterial Type Strains, Phase II (KMG-II): from individual species to whole genera.</title>
        <authorList>
            <person name="Goeker M."/>
        </authorList>
    </citation>
    <scope>NUCLEOTIDE SEQUENCE [LARGE SCALE GENOMIC DNA]</scope>
    <source>
        <strain evidence="2 3">ATCC 25309</strain>
    </source>
</reference>
<name>A0A4R7STP7_9BACT</name>
<protein>
    <recommendedName>
        <fullName evidence="4">Ion channel</fullName>
    </recommendedName>
</protein>